<dbReference type="GO" id="GO:0051301">
    <property type="term" value="P:cell division"/>
    <property type="evidence" value="ECO:0007669"/>
    <property type="project" value="UniProtKB-KW"/>
</dbReference>
<evidence type="ECO:0000259" key="11">
    <source>
        <dbReference type="Pfam" id="PF10512"/>
    </source>
</evidence>
<dbReference type="InterPro" id="IPR018867">
    <property type="entry name" value="Cell_div_borealin"/>
</dbReference>
<keyword evidence="9" id="KW-0137">Centromere</keyword>
<dbReference type="EMBL" id="CAKOGP040001992">
    <property type="protein sequence ID" value="CAJ1959340.1"/>
    <property type="molecule type" value="Genomic_DNA"/>
</dbReference>
<organism evidence="12 13">
    <name type="scientific">Cylindrotheca closterium</name>
    <dbReference type="NCBI Taxonomy" id="2856"/>
    <lineage>
        <taxon>Eukaryota</taxon>
        <taxon>Sar</taxon>
        <taxon>Stramenopiles</taxon>
        <taxon>Ochrophyta</taxon>
        <taxon>Bacillariophyta</taxon>
        <taxon>Bacillariophyceae</taxon>
        <taxon>Bacillariophycidae</taxon>
        <taxon>Bacillariales</taxon>
        <taxon>Bacillariaceae</taxon>
        <taxon>Cylindrotheca</taxon>
    </lineage>
</organism>
<dbReference type="Gene3D" id="6.10.250.1900">
    <property type="match status" value="1"/>
</dbReference>
<evidence type="ECO:0000256" key="1">
    <source>
        <dbReference type="ARBA" id="ARBA00004123"/>
    </source>
</evidence>
<proteinExistence type="inferred from homology"/>
<feature type="domain" description="Borealin C-terminal" evidence="11">
    <location>
        <begin position="113"/>
        <end position="232"/>
    </location>
</feature>
<protein>
    <recommendedName>
        <fullName evidence="14">Borealin N-terminal domain-containing protein</fullName>
    </recommendedName>
</protein>
<evidence type="ECO:0000256" key="9">
    <source>
        <dbReference type="ARBA" id="ARBA00023328"/>
    </source>
</evidence>
<evidence type="ECO:0000256" key="2">
    <source>
        <dbReference type="ARBA" id="ARBA00004584"/>
    </source>
</evidence>
<keyword evidence="6" id="KW-0498">Mitosis</keyword>
<dbReference type="Proteomes" id="UP001295423">
    <property type="component" value="Unassembled WGS sequence"/>
</dbReference>
<evidence type="ECO:0000256" key="6">
    <source>
        <dbReference type="ARBA" id="ARBA00022776"/>
    </source>
</evidence>
<dbReference type="Pfam" id="PF10512">
    <property type="entry name" value="Borealin"/>
    <property type="match status" value="1"/>
</dbReference>
<dbReference type="InterPro" id="IPR046466">
    <property type="entry name" value="Borealin_C"/>
</dbReference>
<evidence type="ECO:0000256" key="4">
    <source>
        <dbReference type="ARBA" id="ARBA00022454"/>
    </source>
</evidence>
<keyword evidence="13" id="KW-1185">Reference proteome</keyword>
<dbReference type="PANTHER" id="PTHR16040:SF7">
    <property type="entry name" value="AUSTRALIN, ISOFORM A-RELATED"/>
    <property type="match status" value="1"/>
</dbReference>
<evidence type="ECO:0000313" key="13">
    <source>
        <dbReference type="Proteomes" id="UP001295423"/>
    </source>
</evidence>
<dbReference type="GO" id="GO:0000775">
    <property type="term" value="C:chromosome, centromeric region"/>
    <property type="evidence" value="ECO:0007669"/>
    <property type="project" value="UniProtKB-SubCell"/>
</dbReference>
<evidence type="ECO:0000256" key="7">
    <source>
        <dbReference type="ARBA" id="ARBA00023242"/>
    </source>
</evidence>
<keyword evidence="5" id="KW-0132">Cell division</keyword>
<reference evidence="12" key="1">
    <citation type="submission" date="2023-08" db="EMBL/GenBank/DDBJ databases">
        <authorList>
            <person name="Audoor S."/>
            <person name="Bilcke G."/>
        </authorList>
    </citation>
    <scope>NUCLEOTIDE SEQUENCE</scope>
</reference>
<evidence type="ECO:0000313" key="12">
    <source>
        <dbReference type="EMBL" id="CAJ1959340.1"/>
    </source>
</evidence>
<evidence type="ECO:0008006" key="14">
    <source>
        <dbReference type="Google" id="ProtNLM"/>
    </source>
</evidence>
<evidence type="ECO:0000259" key="10">
    <source>
        <dbReference type="Pfam" id="PF10444"/>
    </source>
</evidence>
<gene>
    <name evidence="12" type="ORF">CYCCA115_LOCUS17762</name>
</gene>
<dbReference type="PANTHER" id="PTHR16040">
    <property type="entry name" value="AUSTRALIN, ISOFORM A-RELATED"/>
    <property type="match status" value="1"/>
</dbReference>
<dbReference type="Pfam" id="PF10444">
    <property type="entry name" value="Nbl1_Borealin_N"/>
    <property type="match status" value="1"/>
</dbReference>
<evidence type="ECO:0000256" key="8">
    <source>
        <dbReference type="ARBA" id="ARBA00023306"/>
    </source>
</evidence>
<accession>A0AAD2G211</accession>
<keyword evidence="8" id="KW-0131">Cell cycle</keyword>
<evidence type="ECO:0000256" key="5">
    <source>
        <dbReference type="ARBA" id="ARBA00022618"/>
    </source>
</evidence>
<evidence type="ECO:0000256" key="3">
    <source>
        <dbReference type="ARBA" id="ARBA00009914"/>
    </source>
</evidence>
<dbReference type="AlphaFoldDB" id="A0AAD2G211"/>
<dbReference type="GO" id="GO:0005634">
    <property type="term" value="C:nucleus"/>
    <property type="evidence" value="ECO:0007669"/>
    <property type="project" value="UniProtKB-SubCell"/>
</dbReference>
<comment type="subcellular location">
    <subcellularLocation>
        <location evidence="2">Chromosome</location>
        <location evidence="2">Centromere</location>
    </subcellularLocation>
    <subcellularLocation>
        <location evidence="1">Nucleus</location>
    </subcellularLocation>
</comment>
<comment type="similarity">
    <text evidence="3">Belongs to the borealin family.</text>
</comment>
<name>A0AAD2G211_9STRA</name>
<dbReference type="InterPro" id="IPR018851">
    <property type="entry name" value="Borealin_N"/>
</dbReference>
<sequence length="236" mass="25606">MSSTLYQRSYLPNSGRQVLGNVNENDSSSFDGSKIDQVNALLEDLDGKFDNICSVLKAELNQHKCQQEEILSTELVKLPRSIKQMTVKDFNESHGCDLLAILKSKDGVIPSSNTNLIPMKRAFNSVMSTPSIRPSNPALQGSVLRTVRKGEGIYSQNGSPLESFEKGSVIATVSKKRRGNESESASFEISVGDGKFISLTDPSGVQGLDSNMKATAATQLKVLQDQMASLMAQLTD</sequence>
<comment type="caution">
    <text evidence="12">The sequence shown here is derived from an EMBL/GenBank/DDBJ whole genome shotgun (WGS) entry which is preliminary data.</text>
</comment>
<keyword evidence="7" id="KW-0539">Nucleus</keyword>
<keyword evidence="4" id="KW-0158">Chromosome</keyword>
<feature type="domain" description="Borealin N-terminal" evidence="10">
    <location>
        <begin position="37"/>
        <end position="90"/>
    </location>
</feature>